<dbReference type="OrthoDB" id="76567at2759"/>
<evidence type="ECO:0000313" key="2">
    <source>
        <dbReference type="Proteomes" id="UP001150942"/>
    </source>
</evidence>
<dbReference type="EMBL" id="JAPQKQ010000008">
    <property type="protein sequence ID" value="KAJ5186745.1"/>
    <property type="molecule type" value="Genomic_DNA"/>
</dbReference>
<organism evidence="1 2">
    <name type="scientific">Penicillium cf. viridicatum</name>
    <dbReference type="NCBI Taxonomy" id="2972119"/>
    <lineage>
        <taxon>Eukaryota</taxon>
        <taxon>Fungi</taxon>
        <taxon>Dikarya</taxon>
        <taxon>Ascomycota</taxon>
        <taxon>Pezizomycotina</taxon>
        <taxon>Eurotiomycetes</taxon>
        <taxon>Eurotiomycetidae</taxon>
        <taxon>Eurotiales</taxon>
        <taxon>Aspergillaceae</taxon>
        <taxon>Penicillium</taxon>
    </lineage>
</organism>
<dbReference type="Proteomes" id="UP001150942">
    <property type="component" value="Unassembled WGS sequence"/>
</dbReference>
<protein>
    <submittedName>
        <fullName evidence="1">Uncharacterized protein</fullName>
    </submittedName>
</protein>
<accession>A0A9W9M2I4</accession>
<evidence type="ECO:0000313" key="1">
    <source>
        <dbReference type="EMBL" id="KAJ5186745.1"/>
    </source>
</evidence>
<gene>
    <name evidence="1" type="ORF">N7449_011509</name>
</gene>
<proteinExistence type="predicted"/>
<name>A0A9W9M2I4_9EURO</name>
<dbReference type="AlphaFoldDB" id="A0A9W9M2I4"/>
<sequence>MATAPPPNAPCPLTRVDPLRAQPLNIPPLVTLPIPTQQPYSAQEVYVQPNNVVGAPLSIPFAAIYDRPPGPGEHDILIKADDFLEITEKLF</sequence>
<keyword evidence="2" id="KW-1185">Reference proteome</keyword>
<comment type="caution">
    <text evidence="1">The sequence shown here is derived from an EMBL/GenBank/DDBJ whole genome shotgun (WGS) entry which is preliminary data.</text>
</comment>
<reference evidence="1" key="1">
    <citation type="submission" date="2022-11" db="EMBL/GenBank/DDBJ databases">
        <authorList>
            <person name="Petersen C."/>
        </authorList>
    </citation>
    <scope>NUCLEOTIDE SEQUENCE</scope>
    <source>
        <strain evidence="1">IBT 20477</strain>
    </source>
</reference>
<reference evidence="1" key="2">
    <citation type="journal article" date="2023" name="IMA Fungus">
        <title>Comparative genomic study of the Penicillium genus elucidates a diverse pangenome and 15 lateral gene transfer events.</title>
        <authorList>
            <person name="Petersen C."/>
            <person name="Sorensen T."/>
            <person name="Nielsen M.R."/>
            <person name="Sondergaard T.E."/>
            <person name="Sorensen J.L."/>
            <person name="Fitzpatrick D.A."/>
            <person name="Frisvad J.C."/>
            <person name="Nielsen K.L."/>
        </authorList>
    </citation>
    <scope>NUCLEOTIDE SEQUENCE</scope>
    <source>
        <strain evidence="1">IBT 20477</strain>
    </source>
</reference>